<evidence type="ECO:0000259" key="5">
    <source>
        <dbReference type="PROSITE" id="PS51677"/>
    </source>
</evidence>
<evidence type="ECO:0000256" key="4">
    <source>
        <dbReference type="SAM" id="Phobius"/>
    </source>
</evidence>
<dbReference type="PANTHER" id="PTHR10587:SF133">
    <property type="entry name" value="CHITIN DEACETYLASE 1-RELATED"/>
    <property type="match status" value="1"/>
</dbReference>
<feature type="non-terminal residue" evidence="6">
    <location>
        <position position="1"/>
    </location>
</feature>
<dbReference type="SUPFAM" id="SSF88713">
    <property type="entry name" value="Glycoside hydrolase/deacetylase"/>
    <property type="match status" value="1"/>
</dbReference>
<dbReference type="GO" id="GO:0004099">
    <property type="term" value="F:chitin deacetylase activity"/>
    <property type="evidence" value="ECO:0007669"/>
    <property type="project" value="TreeGrafter"/>
</dbReference>
<keyword evidence="4" id="KW-0812">Transmembrane</keyword>
<proteinExistence type="predicted"/>
<feature type="non-terminal residue" evidence="6">
    <location>
        <position position="356"/>
    </location>
</feature>
<keyword evidence="4" id="KW-1133">Transmembrane helix</keyword>
<dbReference type="GO" id="GO:0009272">
    <property type="term" value="P:fungal-type cell wall biogenesis"/>
    <property type="evidence" value="ECO:0007669"/>
    <property type="project" value="UniProtKB-ARBA"/>
</dbReference>
<feature type="transmembrane region" description="Helical" evidence="4">
    <location>
        <begin position="108"/>
        <end position="127"/>
    </location>
</feature>
<protein>
    <recommendedName>
        <fullName evidence="5">NodB homology domain-containing protein</fullName>
    </recommendedName>
</protein>
<evidence type="ECO:0000256" key="2">
    <source>
        <dbReference type="ARBA" id="ARBA00022801"/>
    </source>
</evidence>
<dbReference type="PANTHER" id="PTHR10587">
    <property type="entry name" value="GLYCOSYL TRANSFERASE-RELATED"/>
    <property type="match status" value="1"/>
</dbReference>
<dbReference type="EMBL" id="JAEFCI010012642">
    <property type="protein sequence ID" value="KAG5455882.1"/>
    <property type="molecule type" value="Genomic_DNA"/>
</dbReference>
<dbReference type="InterPro" id="IPR011330">
    <property type="entry name" value="Glyco_hydro/deAcase_b/a-brl"/>
</dbReference>
<dbReference type="InterPro" id="IPR002509">
    <property type="entry name" value="NODB_dom"/>
</dbReference>
<dbReference type="GO" id="GO:0016020">
    <property type="term" value="C:membrane"/>
    <property type="evidence" value="ECO:0007669"/>
    <property type="project" value="TreeGrafter"/>
</dbReference>
<keyword evidence="1" id="KW-0479">Metal-binding</keyword>
<dbReference type="Pfam" id="PF01522">
    <property type="entry name" value="Polysacc_deac_1"/>
    <property type="match status" value="1"/>
</dbReference>
<keyword evidence="2" id="KW-0378">Hydrolase</keyword>
<evidence type="ECO:0000256" key="1">
    <source>
        <dbReference type="ARBA" id="ARBA00022723"/>
    </source>
</evidence>
<dbReference type="Gene3D" id="3.20.20.370">
    <property type="entry name" value="Glycoside hydrolase/deacetylase"/>
    <property type="match status" value="1"/>
</dbReference>
<comment type="caution">
    <text evidence="6">The sequence shown here is derived from an EMBL/GenBank/DDBJ whole genome shotgun (WGS) entry which is preliminary data.</text>
</comment>
<feature type="domain" description="NodB homology" evidence="5">
    <location>
        <begin position="264"/>
        <end position="356"/>
    </location>
</feature>
<reference evidence="6 7" key="1">
    <citation type="journal article" name="Sci. Rep.">
        <title>Genome-scale phylogenetic analyses confirm Olpidium as the closest living zoosporic fungus to the non-flagellated, terrestrial fungi.</title>
        <authorList>
            <person name="Chang Y."/>
            <person name="Rochon D."/>
            <person name="Sekimoto S."/>
            <person name="Wang Y."/>
            <person name="Chovatia M."/>
            <person name="Sandor L."/>
            <person name="Salamov A."/>
            <person name="Grigoriev I.V."/>
            <person name="Stajich J.E."/>
            <person name="Spatafora J.W."/>
        </authorList>
    </citation>
    <scope>NUCLEOTIDE SEQUENCE [LARGE SCALE GENOMIC DNA]</scope>
    <source>
        <strain evidence="6">S191</strain>
    </source>
</reference>
<organism evidence="6 7">
    <name type="scientific">Olpidium bornovanus</name>
    <dbReference type="NCBI Taxonomy" id="278681"/>
    <lineage>
        <taxon>Eukaryota</taxon>
        <taxon>Fungi</taxon>
        <taxon>Fungi incertae sedis</taxon>
        <taxon>Olpidiomycota</taxon>
        <taxon>Olpidiomycotina</taxon>
        <taxon>Olpidiomycetes</taxon>
        <taxon>Olpidiales</taxon>
        <taxon>Olpidiaceae</taxon>
        <taxon>Olpidium</taxon>
    </lineage>
</organism>
<accession>A0A8H7ZMW7</accession>
<evidence type="ECO:0000313" key="6">
    <source>
        <dbReference type="EMBL" id="KAG5455882.1"/>
    </source>
</evidence>
<name>A0A8H7ZMW7_9FUNG</name>
<gene>
    <name evidence="6" type="ORF">BJ554DRAFT_4542</name>
</gene>
<keyword evidence="7" id="KW-1185">Reference proteome</keyword>
<keyword evidence="4" id="KW-0472">Membrane</keyword>
<feature type="region of interest" description="Disordered" evidence="3">
    <location>
        <begin position="54"/>
        <end position="100"/>
    </location>
</feature>
<dbReference type="AlphaFoldDB" id="A0A8H7ZMW7"/>
<dbReference type="InterPro" id="IPR050248">
    <property type="entry name" value="Polysacc_deacetylase_ArnD"/>
</dbReference>
<dbReference type="PROSITE" id="PS51677">
    <property type="entry name" value="NODB"/>
    <property type="match status" value="1"/>
</dbReference>
<dbReference type="Proteomes" id="UP000673691">
    <property type="component" value="Unassembled WGS sequence"/>
</dbReference>
<dbReference type="OrthoDB" id="407355at2759"/>
<sequence length="356" mass="37307">KGNEEAAGENSCGSGSPPTPPQAGDEVAWAQTATGRLGERVGCKNVVLGRPRNAAYAEYPGGGGRGKGQPRAAHLPPSLPASPCPCPRPSPPAQRPARLSRNRAPPPCVLGGVVVVVVVVVVGPGRARFSSPVRRFLFFSPRSLPRVAMPSVDLSRALALALAFAAVTSAAVGPLQLPLPAKTFDCAAWNLTAGKVAKPNPAFTKMYDLTGVPDIKPNAYPATVASGDTNPCDFHAQSQAPGYCNAECDCNDGGLTVQNCVSNGDWANTYDDGPSKFTPMVINTLKKYNDTKAMFFVIGANVCGNQQQLIDTVNAGHEIGVHTWSHPRLSSISNEEIIAEIKYTEEVIVALTGVTP</sequence>
<evidence type="ECO:0000313" key="7">
    <source>
        <dbReference type="Proteomes" id="UP000673691"/>
    </source>
</evidence>
<dbReference type="GO" id="GO:0046872">
    <property type="term" value="F:metal ion binding"/>
    <property type="evidence" value="ECO:0007669"/>
    <property type="project" value="UniProtKB-KW"/>
</dbReference>
<evidence type="ECO:0000256" key="3">
    <source>
        <dbReference type="SAM" id="MobiDB-lite"/>
    </source>
</evidence>
<feature type="compositionally biased region" description="Pro residues" evidence="3">
    <location>
        <begin position="77"/>
        <end position="94"/>
    </location>
</feature>
<feature type="region of interest" description="Disordered" evidence="3">
    <location>
        <begin position="1"/>
        <end position="26"/>
    </location>
</feature>
<dbReference type="GO" id="GO:0005975">
    <property type="term" value="P:carbohydrate metabolic process"/>
    <property type="evidence" value="ECO:0007669"/>
    <property type="project" value="InterPro"/>
</dbReference>